<dbReference type="InterPro" id="IPR006140">
    <property type="entry name" value="D-isomer_DH_NAD-bd"/>
</dbReference>
<accession>A0A845RE22</accession>
<dbReference type="AlphaFoldDB" id="A0A845RE22"/>
<dbReference type="GO" id="GO:0016616">
    <property type="term" value="F:oxidoreductase activity, acting on the CH-OH group of donors, NAD or NADP as acceptor"/>
    <property type="evidence" value="ECO:0007669"/>
    <property type="project" value="InterPro"/>
</dbReference>
<dbReference type="EMBL" id="QXWZ01000002">
    <property type="protein sequence ID" value="NBI77517.1"/>
    <property type="molecule type" value="Genomic_DNA"/>
</dbReference>
<dbReference type="InterPro" id="IPR050857">
    <property type="entry name" value="D-2-hydroxyacid_DH"/>
</dbReference>
<organism evidence="5 6">
    <name type="scientific">Anaerotruncus colihominis</name>
    <dbReference type="NCBI Taxonomy" id="169435"/>
    <lineage>
        <taxon>Bacteria</taxon>
        <taxon>Bacillati</taxon>
        <taxon>Bacillota</taxon>
        <taxon>Clostridia</taxon>
        <taxon>Eubacteriales</taxon>
        <taxon>Oscillospiraceae</taxon>
        <taxon>Anaerotruncus</taxon>
    </lineage>
</organism>
<evidence type="ECO:0000313" key="5">
    <source>
        <dbReference type="EMBL" id="NBI77517.1"/>
    </source>
</evidence>
<evidence type="ECO:0000259" key="4">
    <source>
        <dbReference type="Pfam" id="PF02826"/>
    </source>
</evidence>
<dbReference type="GO" id="GO:0051287">
    <property type="term" value="F:NAD binding"/>
    <property type="evidence" value="ECO:0007669"/>
    <property type="project" value="InterPro"/>
</dbReference>
<gene>
    <name evidence="5" type="ORF">D3Z39_01265</name>
</gene>
<dbReference type="PANTHER" id="PTHR42789">
    <property type="entry name" value="D-ISOMER SPECIFIC 2-HYDROXYACID DEHYDROGENASE FAMILY PROTEIN (AFU_ORTHOLOGUE AFUA_6G10090)"/>
    <property type="match status" value="1"/>
</dbReference>
<comment type="similarity">
    <text evidence="1">Belongs to the D-isomer specific 2-hydroxyacid dehydrogenase family.</text>
</comment>
<dbReference type="OrthoDB" id="9805416at2"/>
<comment type="caution">
    <text evidence="5">The sequence shown here is derived from an EMBL/GenBank/DDBJ whole genome shotgun (WGS) entry which is preliminary data.</text>
</comment>
<keyword evidence="3" id="KW-0520">NAD</keyword>
<keyword evidence="2" id="KW-0560">Oxidoreductase</keyword>
<dbReference type="InterPro" id="IPR036291">
    <property type="entry name" value="NAD(P)-bd_dom_sf"/>
</dbReference>
<sequence>MEKKIQLLVTNPNNRLKEQLFDKNSIKLLESFAEITWNPYQREFTADELKRHIQRKDALITSWGTHPLTREILDCSDRLKFIGHTGGTVKWLVEPDFFERGIMLVNGNAALAKAVAEYCFLIALSDSWNFISTVNAVKAGGWLTNEDVSDGLNGKSIGLVGYGEISKGFIELLKAFDVCIYVYSNYCTQDEADRTRFKLADLSTVCGCDIVSLHTTLNEKTYHMLGKHELSFIRDNSLLINTGRAELIEEKALMDELRTGRFRAVLDVFYQEPLAFDHELRSLNNVICTPHSAGTSQYWRRKQADYVIEDMKRFFVREPPCYAISKQQYDRLTPR</sequence>
<evidence type="ECO:0000256" key="1">
    <source>
        <dbReference type="ARBA" id="ARBA00005854"/>
    </source>
</evidence>
<dbReference type="SUPFAM" id="SSF51735">
    <property type="entry name" value="NAD(P)-binding Rossmann-fold domains"/>
    <property type="match status" value="1"/>
</dbReference>
<dbReference type="PANTHER" id="PTHR42789:SF1">
    <property type="entry name" value="D-ISOMER SPECIFIC 2-HYDROXYACID DEHYDROGENASE FAMILY PROTEIN (AFU_ORTHOLOGUE AFUA_6G10090)"/>
    <property type="match status" value="1"/>
</dbReference>
<dbReference type="Pfam" id="PF02826">
    <property type="entry name" value="2-Hacid_dh_C"/>
    <property type="match status" value="1"/>
</dbReference>
<protein>
    <recommendedName>
        <fullName evidence="4">D-isomer specific 2-hydroxyacid dehydrogenase NAD-binding domain-containing protein</fullName>
    </recommendedName>
</protein>
<evidence type="ECO:0000256" key="2">
    <source>
        <dbReference type="ARBA" id="ARBA00023002"/>
    </source>
</evidence>
<evidence type="ECO:0000313" key="6">
    <source>
        <dbReference type="Proteomes" id="UP000446348"/>
    </source>
</evidence>
<dbReference type="SUPFAM" id="SSF52283">
    <property type="entry name" value="Formate/glycerate dehydrogenase catalytic domain-like"/>
    <property type="match status" value="1"/>
</dbReference>
<proteinExistence type="inferred from homology"/>
<dbReference type="Gene3D" id="3.40.50.720">
    <property type="entry name" value="NAD(P)-binding Rossmann-like Domain"/>
    <property type="match status" value="2"/>
</dbReference>
<name>A0A845RE22_9FIRM</name>
<feature type="domain" description="D-isomer specific 2-hydroxyacid dehydrogenase NAD-binding" evidence="4">
    <location>
        <begin position="124"/>
        <end position="293"/>
    </location>
</feature>
<reference evidence="5 6" key="1">
    <citation type="submission" date="2018-08" db="EMBL/GenBank/DDBJ databases">
        <title>Murine metabolic-syndrome-specific gut microbial biobank.</title>
        <authorList>
            <person name="Liu C."/>
        </authorList>
    </citation>
    <scope>NUCLEOTIDE SEQUENCE [LARGE SCALE GENOMIC DNA]</scope>
    <source>
        <strain evidence="5 6">X69</strain>
    </source>
</reference>
<dbReference type="RefSeq" id="WP_160208265.1">
    <property type="nucleotide sequence ID" value="NZ_QXWZ01000002.1"/>
</dbReference>
<dbReference type="CDD" id="cd12167">
    <property type="entry name" value="2-Hacid_dh_8"/>
    <property type="match status" value="1"/>
</dbReference>
<evidence type="ECO:0000256" key="3">
    <source>
        <dbReference type="ARBA" id="ARBA00023027"/>
    </source>
</evidence>
<dbReference type="Proteomes" id="UP000446348">
    <property type="component" value="Unassembled WGS sequence"/>
</dbReference>